<dbReference type="PROSITE" id="PS51257">
    <property type="entry name" value="PROKAR_LIPOPROTEIN"/>
    <property type="match status" value="1"/>
</dbReference>
<gene>
    <name evidence="6" type="ORF">JM946_05725</name>
</gene>
<proteinExistence type="inferred from homology"/>
<dbReference type="SUPFAM" id="SSF56235">
    <property type="entry name" value="N-terminal nucleophile aminohydrolases (Ntn hydrolases)"/>
    <property type="match status" value="1"/>
</dbReference>
<dbReference type="PIRSF" id="PIRSF001227">
    <property type="entry name" value="Pen_acylase"/>
    <property type="match status" value="1"/>
</dbReference>
<evidence type="ECO:0000256" key="5">
    <source>
        <dbReference type="SAM" id="SignalP"/>
    </source>
</evidence>
<dbReference type="Gene3D" id="1.10.1400.10">
    <property type="match status" value="1"/>
</dbReference>
<dbReference type="InterPro" id="IPR029055">
    <property type="entry name" value="Ntn_hydrolases_N"/>
</dbReference>
<evidence type="ECO:0000256" key="2">
    <source>
        <dbReference type="ARBA" id="ARBA00022729"/>
    </source>
</evidence>
<dbReference type="InterPro" id="IPR043146">
    <property type="entry name" value="Penicillin_amidase_N_B-knob"/>
</dbReference>
<name>A0ABS1WTC8_9GAMM</name>
<accession>A0ABS1WTC8</accession>
<dbReference type="Pfam" id="PF01804">
    <property type="entry name" value="Penicil_amidase"/>
    <property type="match status" value="1"/>
</dbReference>
<keyword evidence="4" id="KW-0865">Zymogen</keyword>
<feature type="signal peptide" evidence="5">
    <location>
        <begin position="1"/>
        <end position="20"/>
    </location>
</feature>
<dbReference type="Gene3D" id="2.30.120.10">
    <property type="match status" value="1"/>
</dbReference>
<dbReference type="Proteomes" id="UP000661077">
    <property type="component" value="Unassembled WGS sequence"/>
</dbReference>
<dbReference type="Gene3D" id="3.60.20.10">
    <property type="entry name" value="Glutamine Phosphoribosylpyrophosphate, subunit 1, domain 1"/>
    <property type="match status" value="1"/>
</dbReference>
<dbReference type="RefSeq" id="WP_203166167.1">
    <property type="nucleotide sequence ID" value="NZ_JAEVLS010000001.1"/>
</dbReference>
<dbReference type="PANTHER" id="PTHR34218:SF3">
    <property type="entry name" value="ACYL-HOMOSERINE LACTONE ACYLASE PVDQ"/>
    <property type="match status" value="1"/>
</dbReference>
<dbReference type="InterPro" id="IPR014395">
    <property type="entry name" value="Pen/GL7ACA/AHL_acylase"/>
</dbReference>
<evidence type="ECO:0000256" key="4">
    <source>
        <dbReference type="ARBA" id="ARBA00023145"/>
    </source>
</evidence>
<keyword evidence="7" id="KW-1185">Reference proteome</keyword>
<dbReference type="Gene3D" id="1.10.439.10">
    <property type="entry name" value="Penicillin Amidohydrolase, domain 1"/>
    <property type="match status" value="1"/>
</dbReference>
<evidence type="ECO:0000313" key="7">
    <source>
        <dbReference type="Proteomes" id="UP000661077"/>
    </source>
</evidence>
<keyword evidence="2 5" id="KW-0732">Signal</keyword>
<evidence type="ECO:0000313" key="6">
    <source>
        <dbReference type="EMBL" id="MBM0104233.1"/>
    </source>
</evidence>
<evidence type="ECO:0000256" key="1">
    <source>
        <dbReference type="ARBA" id="ARBA00006586"/>
    </source>
</evidence>
<dbReference type="InterPro" id="IPR043147">
    <property type="entry name" value="Penicillin_amidase_A-knob"/>
</dbReference>
<dbReference type="InterPro" id="IPR023343">
    <property type="entry name" value="Penicillin_amidase_dom1"/>
</dbReference>
<dbReference type="PANTHER" id="PTHR34218">
    <property type="entry name" value="PEPTIDASE S45 PENICILLIN AMIDASE"/>
    <property type="match status" value="1"/>
</dbReference>
<comment type="similarity">
    <text evidence="1">Belongs to the peptidase S45 family.</text>
</comment>
<dbReference type="CDD" id="cd01936">
    <property type="entry name" value="Ntn_CA"/>
    <property type="match status" value="1"/>
</dbReference>
<feature type="chain" id="PRO_5045912837" evidence="5">
    <location>
        <begin position="21"/>
        <end position="777"/>
    </location>
</feature>
<keyword evidence="3" id="KW-0378">Hydrolase</keyword>
<dbReference type="EMBL" id="JAEVLS010000001">
    <property type="protein sequence ID" value="MBM0104233.1"/>
    <property type="molecule type" value="Genomic_DNA"/>
</dbReference>
<protein>
    <submittedName>
        <fullName evidence="6">Acylase</fullName>
    </submittedName>
</protein>
<comment type="caution">
    <text evidence="6">The sequence shown here is derived from an EMBL/GenBank/DDBJ whole genome shotgun (WGS) entry which is preliminary data.</text>
</comment>
<organism evidence="6 7">
    <name type="scientific">Steroidobacter gossypii</name>
    <dbReference type="NCBI Taxonomy" id="2805490"/>
    <lineage>
        <taxon>Bacteria</taxon>
        <taxon>Pseudomonadati</taxon>
        <taxon>Pseudomonadota</taxon>
        <taxon>Gammaproteobacteria</taxon>
        <taxon>Steroidobacterales</taxon>
        <taxon>Steroidobacteraceae</taxon>
        <taxon>Steroidobacter</taxon>
    </lineage>
</organism>
<reference evidence="6 7" key="1">
    <citation type="journal article" date="2021" name="Int. J. Syst. Evol. Microbiol.">
        <title>Steroidobacter gossypii sp. nov., isolated from soil of cotton cropping field.</title>
        <authorList>
            <person name="Huang R."/>
            <person name="Yang S."/>
            <person name="Zhen C."/>
            <person name="Liu W."/>
        </authorList>
    </citation>
    <scope>NUCLEOTIDE SEQUENCE [LARGE SCALE GENOMIC DNA]</scope>
    <source>
        <strain evidence="6 7">S1-65</strain>
    </source>
</reference>
<dbReference type="InterPro" id="IPR002692">
    <property type="entry name" value="S45"/>
</dbReference>
<evidence type="ECO:0000256" key="3">
    <source>
        <dbReference type="ARBA" id="ARBA00022801"/>
    </source>
</evidence>
<sequence length="777" mass="85501">MTIGIRPAALKYLLACAVTAALVGCHKPASNEATASNERYNVNIRWTAHGVPHIKAEDWGSLGYGLAYAVATDAVCTLAREFVNVRGEQSKFFGPEEGRLEADIFHKSVITDEALAHADARIPSEMAALQQGYIAGYNRYLTDHGGEQLPASCRNQPWVRPIDASDMARMGIGVGIRYGVGRSPAAIANAAPPDKNQQVTLAPPALPLDVTMMGSNAIAFGKGATTNGKGLMLGNPHYPWSGGSRFHMAHLTIPDQVDVMGVGLITTPFIGIGFNQDVAWTHTVSTGLRFTLYELKLDPKDPLSYRYGDGTRKLTPRTVSVEVRQPDGSIETAERTTYHSHFGPVLEDPDLPWTRERAYAIRDSNLDNNRSSEQYLKFAKARNVDELLEALQTSQGTAWVNTIAADRHGKALYADLSVVPNVDEAMIKACSSANVQRWGPWRVVVLRGEPDCEWRNDERAQQKGILTPELQPHLLRDDYVTNSNDSYWLSNPQQPLEGYSPIIGPERTERSLRTRAGLVMVNEVLQAKQSNRFDAQRLQDLLFSHRNFSAELVLDDVLTVCRRESKTVSVEASNVDVRKTCEVLAGWDRRQNVTSRGAQVWTEAWPLMSATPDLWKVPFDVKDPVGTPRQINVDDAKVRKAVMKALATATKKLTDAQIPLDAPWGEVQYTERNGEKIGIPGGAHATGMFSMIGAQLQPGKGYTPIITGNSWIQVVTWTDAGELDARGLLTYSQSEEADSPFAVDQTRLYSTGQWLHLPFTQAEIAADTARSIDLKGS</sequence>